<name>E9P9X1_YEASX</name>
<dbReference type="EMBL" id="S47695">
    <property type="protein sequence ID" value="AAB23990.1"/>
    <property type="molecule type" value="Genomic_DNA"/>
</dbReference>
<dbReference type="PROSITE" id="PS51257">
    <property type="entry name" value="PROKAR_LIPOPROTEIN"/>
    <property type="match status" value="1"/>
</dbReference>
<reference evidence="1" key="1">
    <citation type="journal article" date="1992" name="Yeast">
        <title>Sequence of a 12.7 kb segment of yeast chromosome II identifies a PDR-like gene and several new open reading frames.</title>
        <authorList>
            <person name="Delaveau T."/>
            <person name="Jacq C."/>
            <person name="Perea J."/>
        </authorList>
    </citation>
    <scope>NUCLEOTIDE SEQUENCE</scope>
</reference>
<sequence length="151" mass="16540">MTDLSKPTVTSMLESGAQQMSCMSLSCATNLLRTVQCSLSCSEPKAGCELCSSSRAHISKIRSSDPLARYFPSGENLTHVIEPVCLLMLHNGICKSCGRGISGVRDSSSMQRKMESMDHILILPSRPPVANLFPSWLTSTVYISYFRDSSR</sequence>
<gene>
    <name evidence="1" type="primary">YBL03-19</name>
</gene>
<organism evidence="1">
    <name type="scientific">Saccharomyces cerevisiae</name>
    <name type="common">Baker's yeast</name>
    <dbReference type="NCBI Taxonomy" id="4932"/>
    <lineage>
        <taxon>Eukaryota</taxon>
        <taxon>Fungi</taxon>
        <taxon>Dikarya</taxon>
        <taxon>Ascomycota</taxon>
        <taxon>Saccharomycotina</taxon>
        <taxon>Saccharomycetes</taxon>
        <taxon>Saccharomycetales</taxon>
        <taxon>Saccharomycetaceae</taxon>
        <taxon>Saccharomyces</taxon>
    </lineage>
</organism>
<protein>
    <submittedName>
        <fullName evidence="1">YBL03-19</fullName>
    </submittedName>
</protein>
<accession>E9P9X1</accession>
<proteinExistence type="predicted"/>
<evidence type="ECO:0000313" key="1">
    <source>
        <dbReference type="EMBL" id="AAB23990.1"/>
    </source>
</evidence>
<dbReference type="AlphaFoldDB" id="E9P9X1"/>